<comment type="caution">
    <text evidence="2">The sequence shown here is derived from an EMBL/GenBank/DDBJ whole genome shotgun (WGS) entry which is preliminary data.</text>
</comment>
<organism evidence="2 3">
    <name type="scientific">Fusarium beomiforme</name>
    <dbReference type="NCBI Taxonomy" id="44412"/>
    <lineage>
        <taxon>Eukaryota</taxon>
        <taxon>Fungi</taxon>
        <taxon>Dikarya</taxon>
        <taxon>Ascomycota</taxon>
        <taxon>Pezizomycotina</taxon>
        <taxon>Sordariomycetes</taxon>
        <taxon>Hypocreomycetidae</taxon>
        <taxon>Hypocreales</taxon>
        <taxon>Nectriaceae</taxon>
        <taxon>Fusarium</taxon>
        <taxon>Fusarium burgessii species complex</taxon>
    </lineage>
</organism>
<dbReference type="Proteomes" id="UP000730481">
    <property type="component" value="Unassembled WGS sequence"/>
</dbReference>
<reference evidence="2" key="1">
    <citation type="journal article" date="2017" name="Mycologia">
        <title>Fusarium algeriense, sp. nov., a novel toxigenic crown rot pathogen of durum wheat from Algeria is nested in the Fusarium burgessii species complex.</title>
        <authorList>
            <person name="Laraba I."/>
            <person name="Keddad A."/>
            <person name="Boureghda H."/>
            <person name="Abdallah N."/>
            <person name="Vaughan M.M."/>
            <person name="Proctor R.H."/>
            <person name="Busman M."/>
            <person name="O'Donnell K."/>
        </authorList>
    </citation>
    <scope>NUCLEOTIDE SEQUENCE</scope>
    <source>
        <strain evidence="2">NRRL 25174</strain>
    </source>
</reference>
<name>A0A9P5DSR6_9HYPO</name>
<feature type="region of interest" description="Disordered" evidence="1">
    <location>
        <begin position="218"/>
        <end position="253"/>
    </location>
</feature>
<accession>A0A9P5DSR6</accession>
<sequence length="253" mass="27776">MSMLLTIANALAEFVYDKDIKFTSFTAADEIPCFLCLTTIHRDSRLLCVAKDSKPICLCCQNSSKKCGSIPRDILGAAQFYWNHVRRLQTLAANPNGLDTKQRAVAEQISDPFKQSSNDRDVALTINTQALERNSELLSLQLLQSAGVSFSPEEMQAHIAAARPLFARDDSKAVRLRKALRRLPDADKTPHGSDDGELEELPQELKDTLIAQMNEARGSGCTAPDCPPIFAGLGPVSRGPSQAPPRKRKRNDA</sequence>
<proteinExistence type="predicted"/>
<evidence type="ECO:0000313" key="3">
    <source>
        <dbReference type="Proteomes" id="UP000730481"/>
    </source>
</evidence>
<dbReference type="AlphaFoldDB" id="A0A9P5DSR6"/>
<reference evidence="2" key="2">
    <citation type="submission" date="2020-02" db="EMBL/GenBank/DDBJ databases">
        <title>Identification and distribution of gene clusters putatively required for synthesis of sphingolipid metabolism inhibitors in phylogenetically diverse species of the filamentous fungus Fusarium.</title>
        <authorList>
            <person name="Kim H.-S."/>
            <person name="Busman M."/>
            <person name="Brown D.W."/>
            <person name="Divon H."/>
            <person name="Uhlig S."/>
            <person name="Proctor R.H."/>
        </authorList>
    </citation>
    <scope>NUCLEOTIDE SEQUENCE</scope>
    <source>
        <strain evidence="2">NRRL 25174</strain>
    </source>
</reference>
<dbReference type="OrthoDB" id="4850838at2759"/>
<evidence type="ECO:0000313" key="2">
    <source>
        <dbReference type="EMBL" id="KAF4333088.1"/>
    </source>
</evidence>
<keyword evidence="3" id="KW-1185">Reference proteome</keyword>
<gene>
    <name evidence="2" type="ORF">FBEOM_13107</name>
</gene>
<evidence type="ECO:0000256" key="1">
    <source>
        <dbReference type="SAM" id="MobiDB-lite"/>
    </source>
</evidence>
<protein>
    <submittedName>
        <fullName evidence="2">Uncharacterized protein</fullName>
    </submittedName>
</protein>
<dbReference type="EMBL" id="PVQB02000903">
    <property type="protein sequence ID" value="KAF4333088.1"/>
    <property type="molecule type" value="Genomic_DNA"/>
</dbReference>